<sequence>MRPVSSAEHRGSTLLQHEENEQIFRLLGSRCQTKNLTVASQIPHRRRVKGNLPSALVSRDCAGCSGSLRDYSDGCSLDHTLATAVVQLFLTDPPDHSVWRRRDAGVLCLVKDNQRRSYFFRLFCLSRRQMVWEHEVYNSMDYKSPKPFLHTFEAEECIAAFNFAQEEEAIVLRNILLQKLEAKKRRSERRSRSSLQSQHSVTAPHHQVAPQQTHSTSHTVNGSLTSSPRQQHHTRSKDKKDKDSKRKLTKADIGLPQDFRHVTHIGWDPNRGFDVNNVDDPELMKFFEKAGVSDSHLQDKETREFIYDFIKDHGGIDAVKGEFKGTPPPVPMRTAPVAGSNNIQQTRIAPPPPPMCTGAWPPPPLPPSQPPAMAPPPPIVRTIPQRQDVPPPPSYGHIIRPPPPFPRPHHTTSLPKATSYDLHLPSQGHIIPPPFPRPHHTTSLPKATSYDLHLPSQGHIIRPPPPFPRPHHTTSTSLPKATSYISPRLN</sequence>
<dbReference type="Gene3D" id="2.30.29.30">
    <property type="entry name" value="Pleckstrin-homology domain (PH domain)/Phosphotyrosine-binding domain (PTB)"/>
    <property type="match status" value="1"/>
</dbReference>
<dbReference type="Pfam" id="PF00568">
    <property type="entry name" value="WH1"/>
    <property type="match status" value="1"/>
</dbReference>
<dbReference type="InterPro" id="IPR033927">
    <property type="entry name" value="WASPfam_EVH1"/>
</dbReference>
<feature type="compositionally biased region" description="Basic and acidic residues" evidence="8">
    <location>
        <begin position="238"/>
        <end position="250"/>
    </location>
</feature>
<dbReference type="InterPro" id="IPR000095">
    <property type="entry name" value="CRIB_dom"/>
</dbReference>
<evidence type="ECO:0008006" key="12">
    <source>
        <dbReference type="Google" id="ProtNLM"/>
    </source>
</evidence>
<dbReference type="AlphaFoldDB" id="A0A7R9F7B4"/>
<proteinExistence type="predicted"/>
<evidence type="ECO:0000256" key="1">
    <source>
        <dbReference type="ARBA" id="ARBA00004123"/>
    </source>
</evidence>
<evidence type="ECO:0000256" key="8">
    <source>
        <dbReference type="SAM" id="MobiDB-lite"/>
    </source>
</evidence>
<dbReference type="SMART" id="SM00285">
    <property type="entry name" value="PBD"/>
    <property type="match status" value="1"/>
</dbReference>
<protein>
    <recommendedName>
        <fullName evidence="12">Wiskott-Aldrich syndrome protein</fullName>
    </recommendedName>
</protein>
<dbReference type="InterPro" id="IPR000697">
    <property type="entry name" value="WH1/EVH1_dom"/>
</dbReference>
<dbReference type="CDD" id="cd01205">
    <property type="entry name" value="EVH1_WASP-like"/>
    <property type="match status" value="1"/>
</dbReference>
<accession>A0A7R9F7B4</accession>
<evidence type="ECO:0000256" key="6">
    <source>
        <dbReference type="ARBA" id="ARBA00023212"/>
    </source>
</evidence>
<evidence type="ECO:0000256" key="4">
    <source>
        <dbReference type="ARBA" id="ARBA00022553"/>
    </source>
</evidence>
<dbReference type="SUPFAM" id="SSF50729">
    <property type="entry name" value="PH domain-like"/>
    <property type="match status" value="1"/>
</dbReference>
<feature type="region of interest" description="Disordered" evidence="8">
    <location>
        <begin position="388"/>
        <end position="490"/>
    </location>
</feature>
<evidence type="ECO:0000256" key="3">
    <source>
        <dbReference type="ARBA" id="ARBA00022490"/>
    </source>
</evidence>
<feature type="compositionally biased region" description="Pro residues" evidence="8">
    <location>
        <begin position="389"/>
        <end position="406"/>
    </location>
</feature>
<keyword evidence="5" id="KW-0677">Repeat</keyword>
<dbReference type="PANTHER" id="PTHR11202">
    <property type="entry name" value="SPROUTY-RELATED, EVH1 DOMAIN-CONTAINING PROTEIN FAMILY MEMBER"/>
    <property type="match status" value="1"/>
</dbReference>
<gene>
    <name evidence="11" type="ORF">TBIB3V08_LOCUS10615</name>
</gene>
<keyword evidence="3" id="KW-0963">Cytoplasm</keyword>
<organism evidence="11">
    <name type="scientific">Timema bartmani</name>
    <dbReference type="NCBI Taxonomy" id="61472"/>
    <lineage>
        <taxon>Eukaryota</taxon>
        <taxon>Metazoa</taxon>
        <taxon>Ecdysozoa</taxon>
        <taxon>Arthropoda</taxon>
        <taxon>Hexapoda</taxon>
        <taxon>Insecta</taxon>
        <taxon>Pterygota</taxon>
        <taxon>Neoptera</taxon>
        <taxon>Polyneoptera</taxon>
        <taxon>Phasmatodea</taxon>
        <taxon>Timematodea</taxon>
        <taxon>Timematoidea</taxon>
        <taxon>Timematidae</taxon>
        <taxon>Timema</taxon>
    </lineage>
</organism>
<evidence type="ECO:0000313" key="11">
    <source>
        <dbReference type="EMBL" id="CAD7448328.1"/>
    </source>
</evidence>
<keyword evidence="7" id="KW-0539">Nucleus</keyword>
<feature type="region of interest" description="Disordered" evidence="8">
    <location>
        <begin position="186"/>
        <end position="253"/>
    </location>
</feature>
<dbReference type="InterPro" id="IPR036936">
    <property type="entry name" value="CRIB_dom_sf"/>
</dbReference>
<dbReference type="GO" id="GO:0007015">
    <property type="term" value="P:actin filament organization"/>
    <property type="evidence" value="ECO:0007669"/>
    <property type="project" value="InterPro"/>
</dbReference>
<evidence type="ECO:0000256" key="5">
    <source>
        <dbReference type="ARBA" id="ARBA00022737"/>
    </source>
</evidence>
<keyword evidence="4" id="KW-0597">Phosphoprotein</keyword>
<dbReference type="GO" id="GO:0005856">
    <property type="term" value="C:cytoskeleton"/>
    <property type="evidence" value="ECO:0007669"/>
    <property type="project" value="UniProtKB-SubCell"/>
</dbReference>
<dbReference type="InterPro" id="IPR011993">
    <property type="entry name" value="PH-like_dom_sf"/>
</dbReference>
<dbReference type="Pfam" id="PF00786">
    <property type="entry name" value="PBD"/>
    <property type="match status" value="1"/>
</dbReference>
<feature type="domain" description="CRIB" evidence="9">
    <location>
        <begin position="253"/>
        <end position="266"/>
    </location>
</feature>
<name>A0A7R9F7B4_9NEOP</name>
<dbReference type="InterPro" id="IPR011026">
    <property type="entry name" value="WAS_C"/>
</dbReference>
<dbReference type="Gene3D" id="3.90.810.10">
    <property type="entry name" value="CRIB domain"/>
    <property type="match status" value="1"/>
</dbReference>
<dbReference type="SMART" id="SM00461">
    <property type="entry name" value="WH1"/>
    <property type="match status" value="1"/>
</dbReference>
<dbReference type="FunFam" id="2.30.29.30:FF:000130">
    <property type="entry name" value="neural Wiskott-Aldrich syndrome protein"/>
    <property type="match status" value="1"/>
</dbReference>
<evidence type="ECO:0000259" key="9">
    <source>
        <dbReference type="PROSITE" id="PS50108"/>
    </source>
</evidence>
<feature type="domain" description="WH1" evidence="10">
    <location>
        <begin position="73"/>
        <end position="183"/>
    </location>
</feature>
<dbReference type="GO" id="GO:0005634">
    <property type="term" value="C:nucleus"/>
    <property type="evidence" value="ECO:0007669"/>
    <property type="project" value="UniProtKB-SubCell"/>
</dbReference>
<reference evidence="11" key="1">
    <citation type="submission" date="2020-11" db="EMBL/GenBank/DDBJ databases">
        <authorList>
            <person name="Tran Van P."/>
        </authorList>
    </citation>
    <scope>NUCLEOTIDE SEQUENCE</scope>
</reference>
<dbReference type="CDD" id="cd00132">
    <property type="entry name" value="CRIB"/>
    <property type="match status" value="1"/>
</dbReference>
<dbReference type="EMBL" id="OD569851">
    <property type="protein sequence ID" value="CAD7448328.1"/>
    <property type="molecule type" value="Genomic_DNA"/>
</dbReference>
<dbReference type="PROSITE" id="PS50229">
    <property type="entry name" value="WH1"/>
    <property type="match status" value="1"/>
</dbReference>
<evidence type="ECO:0000259" key="10">
    <source>
        <dbReference type="PROSITE" id="PS50229"/>
    </source>
</evidence>
<evidence type="ECO:0000256" key="2">
    <source>
        <dbReference type="ARBA" id="ARBA00004245"/>
    </source>
</evidence>
<dbReference type="PROSITE" id="PS50108">
    <property type="entry name" value="CRIB"/>
    <property type="match status" value="1"/>
</dbReference>
<keyword evidence="6" id="KW-0206">Cytoskeleton</keyword>
<dbReference type="FunFam" id="3.90.810.10:FF:000003">
    <property type="entry name" value="Neural Wiskott-Aldrich syndrome protein-like"/>
    <property type="match status" value="1"/>
</dbReference>
<feature type="compositionally biased region" description="Polar residues" evidence="8">
    <location>
        <begin position="209"/>
        <end position="229"/>
    </location>
</feature>
<comment type="subcellular location">
    <subcellularLocation>
        <location evidence="2">Cytoplasm</location>
        <location evidence="2">Cytoskeleton</location>
    </subcellularLocation>
    <subcellularLocation>
        <location evidence="1">Nucleus</location>
    </subcellularLocation>
</comment>
<evidence type="ECO:0000256" key="7">
    <source>
        <dbReference type="ARBA" id="ARBA00023242"/>
    </source>
</evidence>
<feature type="compositionally biased region" description="Polar residues" evidence="8">
    <location>
        <begin position="473"/>
        <end position="490"/>
    </location>
</feature>
<dbReference type="SUPFAM" id="SSF47912">
    <property type="entry name" value="Wiscott-Aldrich syndrome protein, WASP, C-terminal domain"/>
    <property type="match status" value="1"/>
</dbReference>
<dbReference type="PANTHER" id="PTHR11202:SF36">
    <property type="entry name" value="ACTIN NUCLEATION-PROMOTING FACTOR WASL"/>
    <property type="match status" value="1"/>
</dbReference>